<comment type="caution">
    <text evidence="5">The sequence shown here is derived from an EMBL/GenBank/DDBJ whole genome shotgun (WGS) entry which is preliminary data.</text>
</comment>
<feature type="domain" description="HTH arsR-type" evidence="4">
    <location>
        <begin position="2"/>
        <end position="97"/>
    </location>
</feature>
<gene>
    <name evidence="5" type="ORF">ATL17_2487</name>
</gene>
<evidence type="ECO:0000256" key="2">
    <source>
        <dbReference type="ARBA" id="ARBA00023125"/>
    </source>
</evidence>
<dbReference type="InterPro" id="IPR001845">
    <property type="entry name" value="HTH_ArsR_DNA-bd_dom"/>
</dbReference>
<dbReference type="InterPro" id="IPR036390">
    <property type="entry name" value="WH_DNA-bd_sf"/>
</dbReference>
<keyword evidence="2 5" id="KW-0238">DNA-binding</keyword>
<dbReference type="InterPro" id="IPR051011">
    <property type="entry name" value="Metal_resp_trans_reg"/>
</dbReference>
<dbReference type="GO" id="GO:0003677">
    <property type="term" value="F:DNA binding"/>
    <property type="evidence" value="ECO:0007669"/>
    <property type="project" value="UniProtKB-KW"/>
</dbReference>
<evidence type="ECO:0000256" key="1">
    <source>
        <dbReference type="ARBA" id="ARBA00023015"/>
    </source>
</evidence>
<reference evidence="5 6" key="1">
    <citation type="submission" date="2019-03" db="EMBL/GenBank/DDBJ databases">
        <title>Genomic Encyclopedia of Type Strains, Phase III (KMG-III): the genomes of soil and plant-associated and newly described type strains.</title>
        <authorList>
            <person name="Whitman W."/>
        </authorList>
    </citation>
    <scope>NUCLEOTIDE SEQUENCE [LARGE SCALE GENOMIC DNA]</scope>
    <source>
        <strain evidence="5 6">CGMCC 1.7002</strain>
    </source>
</reference>
<dbReference type="InterPro" id="IPR011991">
    <property type="entry name" value="ArsR-like_HTH"/>
</dbReference>
<keyword evidence="6" id="KW-1185">Reference proteome</keyword>
<dbReference type="GO" id="GO:0003700">
    <property type="term" value="F:DNA-binding transcription factor activity"/>
    <property type="evidence" value="ECO:0007669"/>
    <property type="project" value="InterPro"/>
</dbReference>
<dbReference type="SMART" id="SM00418">
    <property type="entry name" value="HTH_ARSR"/>
    <property type="match status" value="1"/>
</dbReference>
<dbReference type="SUPFAM" id="SSF46785">
    <property type="entry name" value="Winged helix' DNA-binding domain"/>
    <property type="match status" value="1"/>
</dbReference>
<dbReference type="Proteomes" id="UP000295391">
    <property type="component" value="Unassembled WGS sequence"/>
</dbReference>
<dbReference type="Gene3D" id="1.10.10.10">
    <property type="entry name" value="Winged helix-like DNA-binding domain superfamily/Winged helix DNA-binding domain"/>
    <property type="match status" value="1"/>
</dbReference>
<dbReference type="AlphaFoldDB" id="A0A4R6VLN3"/>
<proteinExistence type="predicted"/>
<protein>
    <submittedName>
        <fullName evidence="5">DNA-binding transcriptional ArsR family regulator</fullName>
    </submittedName>
</protein>
<evidence type="ECO:0000256" key="3">
    <source>
        <dbReference type="ARBA" id="ARBA00023163"/>
    </source>
</evidence>
<organism evidence="5 6">
    <name type="scientific">Maritalea mobilis</name>
    <dbReference type="NCBI Taxonomy" id="483324"/>
    <lineage>
        <taxon>Bacteria</taxon>
        <taxon>Pseudomonadati</taxon>
        <taxon>Pseudomonadota</taxon>
        <taxon>Alphaproteobacteria</taxon>
        <taxon>Hyphomicrobiales</taxon>
        <taxon>Devosiaceae</taxon>
        <taxon>Maritalea</taxon>
    </lineage>
</organism>
<dbReference type="RefSeq" id="WP_133573066.1">
    <property type="nucleotide sequence ID" value="NZ_SNYR01000002.1"/>
</dbReference>
<evidence type="ECO:0000313" key="6">
    <source>
        <dbReference type="Proteomes" id="UP000295391"/>
    </source>
</evidence>
<dbReference type="OrthoDB" id="9802991at2"/>
<accession>A0A4R6VLN3</accession>
<dbReference type="PRINTS" id="PR00778">
    <property type="entry name" value="HTHARSR"/>
</dbReference>
<dbReference type="PROSITE" id="PS50987">
    <property type="entry name" value="HTH_ARSR_2"/>
    <property type="match status" value="1"/>
</dbReference>
<dbReference type="NCBIfam" id="NF033788">
    <property type="entry name" value="HTH_metalloreg"/>
    <property type="match status" value="1"/>
</dbReference>
<keyword evidence="1" id="KW-0805">Transcription regulation</keyword>
<dbReference type="CDD" id="cd00090">
    <property type="entry name" value="HTH_ARSR"/>
    <property type="match status" value="1"/>
</dbReference>
<keyword evidence="3" id="KW-0804">Transcription</keyword>
<dbReference type="EMBL" id="SNYR01000002">
    <property type="protein sequence ID" value="TDQ64468.1"/>
    <property type="molecule type" value="Genomic_DNA"/>
</dbReference>
<sequence>MLSHKQIEDAAILAHAFSSATRIQICLELLQGEKCVEELAHSTEFTAPNCSQHLQVLKRLKLVRASRRGHSNFYNLENAAHIRSVLCALSQQSELSLSDN</sequence>
<dbReference type="InterPro" id="IPR036388">
    <property type="entry name" value="WH-like_DNA-bd_sf"/>
</dbReference>
<evidence type="ECO:0000259" key="4">
    <source>
        <dbReference type="PROSITE" id="PS50987"/>
    </source>
</evidence>
<dbReference type="PANTHER" id="PTHR43132">
    <property type="entry name" value="ARSENICAL RESISTANCE OPERON REPRESSOR ARSR-RELATED"/>
    <property type="match status" value="1"/>
</dbReference>
<evidence type="ECO:0000313" key="5">
    <source>
        <dbReference type="EMBL" id="TDQ64468.1"/>
    </source>
</evidence>
<name>A0A4R6VLN3_9HYPH</name>
<dbReference type="PANTHER" id="PTHR43132:SF8">
    <property type="entry name" value="HTH-TYPE TRANSCRIPTIONAL REGULATOR KMTR"/>
    <property type="match status" value="1"/>
</dbReference>
<dbReference type="Pfam" id="PF01022">
    <property type="entry name" value="HTH_5"/>
    <property type="match status" value="1"/>
</dbReference>